<dbReference type="Proteomes" id="UP000077271">
    <property type="component" value="Unassembled WGS sequence"/>
</dbReference>
<organism evidence="1 2">
    <name type="scientific">Domibacillus aminovorans</name>
    <dbReference type="NCBI Taxonomy" id="29332"/>
    <lineage>
        <taxon>Bacteria</taxon>
        <taxon>Bacillati</taxon>
        <taxon>Bacillota</taxon>
        <taxon>Bacilli</taxon>
        <taxon>Bacillales</taxon>
        <taxon>Bacillaceae</taxon>
        <taxon>Domibacillus</taxon>
    </lineage>
</organism>
<protein>
    <recommendedName>
        <fullName evidence="3">DUF5655 domain-containing protein</fullName>
    </recommendedName>
</protein>
<evidence type="ECO:0000313" key="2">
    <source>
        <dbReference type="Proteomes" id="UP000077271"/>
    </source>
</evidence>
<comment type="caution">
    <text evidence="1">The sequence shown here is derived from an EMBL/GenBank/DDBJ whole genome shotgun (WGS) entry which is preliminary data.</text>
</comment>
<proteinExistence type="predicted"/>
<accession>A0A177L1G2</accession>
<evidence type="ECO:0000313" key="1">
    <source>
        <dbReference type="EMBL" id="OAH59276.1"/>
    </source>
</evidence>
<dbReference type="AlphaFoldDB" id="A0A177L1G2"/>
<gene>
    <name evidence="1" type="ORF">AWH48_16185</name>
</gene>
<dbReference type="OrthoDB" id="2824965at2"/>
<dbReference type="RefSeq" id="WP_063974406.1">
    <property type="nucleotide sequence ID" value="NZ_LQWZ01000004.1"/>
</dbReference>
<reference evidence="1 2" key="1">
    <citation type="submission" date="2016-01" db="EMBL/GenBank/DDBJ databases">
        <title>Investigation of taxonomic status of Bacillus aminovorans.</title>
        <authorList>
            <person name="Verma A."/>
            <person name="Pal Y."/>
            <person name="Krishnamurthi S."/>
        </authorList>
    </citation>
    <scope>NUCLEOTIDE SEQUENCE [LARGE SCALE GENOMIC DNA]</scope>
    <source>
        <strain evidence="1 2">DSM 4337</strain>
    </source>
</reference>
<evidence type="ECO:0008006" key="3">
    <source>
        <dbReference type="Google" id="ProtNLM"/>
    </source>
</evidence>
<dbReference type="EMBL" id="LQWZ01000004">
    <property type="protein sequence ID" value="OAH59276.1"/>
    <property type="molecule type" value="Genomic_DNA"/>
</dbReference>
<sequence>MPSFKNIKKAFQIVEYKGLAIDAYISNKELVKRRLSDKEFVVGFKKVRTDGSLTKKFATLMMIKGCPNLILHIGKKRGGLGLEKQNEVDEKLGQSYDRSEMQINEKPNEVFIRLDWVNDLEDIKEFIDEAYEKRE</sequence>
<name>A0A177L1G2_9BACI</name>